<dbReference type="EMBL" id="JAWQEG010000955">
    <property type="protein sequence ID" value="KAK3883788.1"/>
    <property type="molecule type" value="Genomic_DNA"/>
</dbReference>
<gene>
    <name evidence="2" type="ORF">Pcinc_011913</name>
</gene>
<evidence type="ECO:0000313" key="2">
    <source>
        <dbReference type="EMBL" id="KAK3883788.1"/>
    </source>
</evidence>
<proteinExistence type="predicted"/>
<feature type="domain" description="DUF7041" evidence="1">
    <location>
        <begin position="49"/>
        <end position="111"/>
    </location>
</feature>
<evidence type="ECO:0000259" key="1">
    <source>
        <dbReference type="Pfam" id="PF23055"/>
    </source>
</evidence>
<dbReference type="Proteomes" id="UP001286313">
    <property type="component" value="Unassembled WGS sequence"/>
</dbReference>
<keyword evidence="3" id="KW-1185">Reference proteome</keyword>
<sequence length="144" mass="16249">MCTSGVEDGDVHVKKGEEMYSMCVHLKRSAVMCRVCVLAESCRLGSRDDMHMWFAHIAAVWHGSTFTDEERYRAVIRSLPSEAFASITSLLQNLTQGNKYDTIKAAISAAHGKNTNDIWRIIPKEVNLAKERESLHVFFSNTQN</sequence>
<evidence type="ECO:0000313" key="3">
    <source>
        <dbReference type="Proteomes" id="UP001286313"/>
    </source>
</evidence>
<dbReference type="InterPro" id="IPR055469">
    <property type="entry name" value="DUF7041"/>
</dbReference>
<name>A0AAE1G5W1_PETCI</name>
<organism evidence="2 3">
    <name type="scientific">Petrolisthes cinctipes</name>
    <name type="common">Flat porcelain crab</name>
    <dbReference type="NCBI Taxonomy" id="88211"/>
    <lineage>
        <taxon>Eukaryota</taxon>
        <taxon>Metazoa</taxon>
        <taxon>Ecdysozoa</taxon>
        <taxon>Arthropoda</taxon>
        <taxon>Crustacea</taxon>
        <taxon>Multicrustacea</taxon>
        <taxon>Malacostraca</taxon>
        <taxon>Eumalacostraca</taxon>
        <taxon>Eucarida</taxon>
        <taxon>Decapoda</taxon>
        <taxon>Pleocyemata</taxon>
        <taxon>Anomura</taxon>
        <taxon>Galatheoidea</taxon>
        <taxon>Porcellanidae</taxon>
        <taxon>Petrolisthes</taxon>
    </lineage>
</organism>
<protein>
    <recommendedName>
        <fullName evidence="1">DUF7041 domain-containing protein</fullName>
    </recommendedName>
</protein>
<comment type="caution">
    <text evidence="2">The sequence shown here is derived from an EMBL/GenBank/DDBJ whole genome shotgun (WGS) entry which is preliminary data.</text>
</comment>
<dbReference type="Pfam" id="PF23055">
    <property type="entry name" value="DUF7041"/>
    <property type="match status" value="1"/>
</dbReference>
<accession>A0AAE1G5W1</accession>
<reference evidence="2" key="1">
    <citation type="submission" date="2023-10" db="EMBL/GenBank/DDBJ databases">
        <title>Genome assemblies of two species of porcelain crab, Petrolisthes cinctipes and Petrolisthes manimaculis (Anomura: Porcellanidae).</title>
        <authorList>
            <person name="Angst P."/>
        </authorList>
    </citation>
    <scope>NUCLEOTIDE SEQUENCE</scope>
    <source>
        <strain evidence="2">PB745_01</strain>
        <tissue evidence="2">Gill</tissue>
    </source>
</reference>
<dbReference type="AlphaFoldDB" id="A0AAE1G5W1"/>